<protein>
    <recommendedName>
        <fullName evidence="4 5">Alpha-tubulin N-acetyltransferase</fullName>
        <shortName evidence="5">Alpha-TAT</shortName>
        <shortName evidence="5">TAT</shortName>
        <ecNumber evidence="4 5">2.3.1.108</ecNumber>
    </recommendedName>
    <alternativeName>
        <fullName evidence="5">Acetyltransferase mec-17 homolog</fullName>
    </alternativeName>
</protein>
<dbReference type="PROSITE" id="PS51730">
    <property type="entry name" value="GNAT_ATAT"/>
    <property type="match status" value="1"/>
</dbReference>
<dbReference type="GO" id="GO:0005874">
    <property type="term" value="C:microtubule"/>
    <property type="evidence" value="ECO:0007669"/>
    <property type="project" value="InterPro"/>
</dbReference>
<keyword evidence="2 5" id="KW-0012">Acyltransferase</keyword>
<dbReference type="PANTHER" id="PTHR12327">
    <property type="entry name" value="ALPHA-TUBULIN N-ACETYLTRANSFERASE 1"/>
    <property type="match status" value="1"/>
</dbReference>
<comment type="function">
    <text evidence="5">Specifically acetylates 'Lys-40' in alpha-tubulin on the lumenal side of microtubules. Promotes microtubule destabilization and accelerates microtubule dynamics; this activity may be independent of acetylation activity. Acetylates alpha-tubulin with a slow enzymatic rate, due to a catalytic site that is not optimized for acetyl transfer. Enters the microtubule through each end and diffuses quickly throughout the lumen of microtubules. Acetylates only long/old microtubules because of its slow acetylation rate since it does not have time to act on dynamically unstable microtubules before the enzyme is released.</text>
</comment>
<comment type="catalytic activity">
    <reaction evidence="3 5">
        <text>L-lysyl-[alpha-tubulin] + acetyl-CoA = N(6)-acetyl-L-lysyl-[alpha-tubulin] + CoA + H(+)</text>
        <dbReference type="Rhea" id="RHEA:15277"/>
        <dbReference type="Rhea" id="RHEA-COMP:11278"/>
        <dbReference type="Rhea" id="RHEA-COMP:11279"/>
        <dbReference type="ChEBI" id="CHEBI:15378"/>
        <dbReference type="ChEBI" id="CHEBI:29969"/>
        <dbReference type="ChEBI" id="CHEBI:57287"/>
        <dbReference type="ChEBI" id="CHEBI:57288"/>
        <dbReference type="ChEBI" id="CHEBI:61930"/>
        <dbReference type="EC" id="2.3.1.108"/>
    </reaction>
</comment>
<dbReference type="PANTHER" id="PTHR12327:SF0">
    <property type="entry name" value="ALPHA-TUBULIN N-ACETYLTRANSFERASE 1"/>
    <property type="match status" value="1"/>
</dbReference>
<evidence type="ECO:0000256" key="5">
    <source>
        <dbReference type="HAMAP-Rule" id="MF_03130"/>
    </source>
</evidence>
<keyword evidence="6" id="KW-0175">Coiled coil</keyword>
<dbReference type="Proteomes" id="UP001153636">
    <property type="component" value="Chromosome 6"/>
</dbReference>
<keyword evidence="10" id="KW-1185">Reference proteome</keyword>
<dbReference type="FunFam" id="3.40.630.30:FF:000060">
    <property type="entry name" value="Alpha-tubulin N-acetyltransferase 1"/>
    <property type="match status" value="1"/>
</dbReference>
<feature type="compositionally biased region" description="Polar residues" evidence="7">
    <location>
        <begin position="242"/>
        <end position="257"/>
    </location>
</feature>
<sequence length="862" mass="94405">MEFSFNVNEVFKSPIVEITPNLIPPGYTGDRRALWDTVSKVGEVVNQMGSASAAAQGLTKAITTADRIRNSEHKLYFLIDKNANSGKGAVTGMLKTGNKSLYVFDRDGNHYQVQPPCLLDFYIHETKQRNGLGKVLFEHMLQKEGIAPVQMAIDRPSEKLLGFLNKHYSLKDPVKQMNNYVVFDDFFPKRSLPAPHEPQTQSEGIRSKIQQNPNSANGLQPVPSPMGRYGAPRPPCSMGQIIHNQSPNEQRQETTGQSMPAMNYQAYQQSYSTENPTYASQSTPNTYYGQNNYNQYQAQMQGNYQMMPGQNWQQDPNNMTPQEMYQGYGATGQLLQGTTSVYPVQGQNIQNATQNMSYQNQTLEQYNNSNVQQNYPMEQTTTYHDSYQPPAPTQSDKSAYAGTAQQAQIGHAYQYQQSSSDPNVQNISTQQQSDQMAAAQQAAQQQIQQQQQAADAAAQQQAANMAAQENIAAQEQVANIAAQQAANTAAQQQAANMASQQQAANMVAQQQAANMVAQQQAANMAAQQQAANIAAQQQAAAMAAQQQASQQAEMAAQEQAAYLAAQQQANMVAQQQAANMAAQQQAANMAAQQQAANMAAQQQVANMAAQQQVANMAAYKYSQNVPQSMEQLVPQQVRPQFTTPLMPAVASQAAYQPVQGVHSAPLHLSQPMAQFGASSASAPTFAPNQVSSGLSVTNFNRNAPQVMQTYNMAAAGDQARRVMSAVGTPSYATPVASKLEIAPQNLQYSTNAQNLPTRNFSEKAQNLIGNQYAAGGQMGDFDAQQKAQLQQEVFINEMGDRPYSAGVCGADRFKVKELIRKKNDGTDYIKKPTENDLKYGYPPQVSQSRIFTRPIPIRPQYS</sequence>
<evidence type="ECO:0000313" key="9">
    <source>
        <dbReference type="EMBL" id="CAH1112457.1"/>
    </source>
</evidence>
<gene>
    <name evidence="9" type="ORF">PSYICH_LOCUS12028</name>
</gene>
<dbReference type="EC" id="2.3.1.108" evidence="4 5"/>
<comment type="similarity">
    <text evidence="5">Belongs to the acetyltransferase ATAT1 family.</text>
</comment>
<dbReference type="InterPro" id="IPR038746">
    <property type="entry name" value="Atat"/>
</dbReference>
<feature type="binding site" evidence="5">
    <location>
        <begin position="157"/>
        <end position="166"/>
    </location>
    <ligand>
        <name>acetyl-CoA</name>
        <dbReference type="ChEBI" id="CHEBI:57288"/>
    </ligand>
</feature>
<dbReference type="AlphaFoldDB" id="A0A9P0D1J2"/>
<evidence type="ECO:0000256" key="4">
    <source>
        <dbReference type="ARBA" id="ARBA00066570"/>
    </source>
</evidence>
<feature type="site" description="Crucial for catalytic activity" evidence="5">
    <location>
        <position position="56"/>
    </location>
</feature>
<name>A0A9P0D1J2_9CUCU</name>
<evidence type="ECO:0000313" key="10">
    <source>
        <dbReference type="Proteomes" id="UP001153636"/>
    </source>
</evidence>
<keyword evidence="1 5" id="KW-0808">Transferase</keyword>
<organism evidence="9 10">
    <name type="scientific">Psylliodes chrysocephalus</name>
    <dbReference type="NCBI Taxonomy" id="3402493"/>
    <lineage>
        <taxon>Eukaryota</taxon>
        <taxon>Metazoa</taxon>
        <taxon>Ecdysozoa</taxon>
        <taxon>Arthropoda</taxon>
        <taxon>Hexapoda</taxon>
        <taxon>Insecta</taxon>
        <taxon>Pterygota</taxon>
        <taxon>Neoptera</taxon>
        <taxon>Endopterygota</taxon>
        <taxon>Coleoptera</taxon>
        <taxon>Polyphaga</taxon>
        <taxon>Cucujiformia</taxon>
        <taxon>Chrysomeloidea</taxon>
        <taxon>Chrysomelidae</taxon>
        <taxon>Galerucinae</taxon>
        <taxon>Alticini</taxon>
        <taxon>Psylliodes</taxon>
    </lineage>
</organism>
<dbReference type="EMBL" id="OV651818">
    <property type="protein sequence ID" value="CAH1112457.1"/>
    <property type="molecule type" value="Genomic_DNA"/>
</dbReference>
<feature type="region of interest" description="Disordered" evidence="7">
    <location>
        <begin position="210"/>
        <end position="257"/>
    </location>
</feature>
<evidence type="ECO:0000256" key="6">
    <source>
        <dbReference type="SAM" id="Coils"/>
    </source>
</evidence>
<feature type="domain" description="N-acetyltransferase" evidence="8">
    <location>
        <begin position="1"/>
        <end position="187"/>
    </location>
</feature>
<dbReference type="Gene3D" id="3.40.630.30">
    <property type="match status" value="1"/>
</dbReference>
<dbReference type="Pfam" id="PF05301">
    <property type="entry name" value="Acetyltransf_16"/>
    <property type="match status" value="1"/>
</dbReference>
<feature type="coiled-coil region" evidence="6">
    <location>
        <begin position="440"/>
        <end position="477"/>
    </location>
</feature>
<evidence type="ECO:0000256" key="3">
    <source>
        <dbReference type="ARBA" id="ARBA00051998"/>
    </source>
</evidence>
<dbReference type="OrthoDB" id="447510at2759"/>
<dbReference type="GO" id="GO:0019799">
    <property type="term" value="F:tubulin N-acetyltransferase activity"/>
    <property type="evidence" value="ECO:0007669"/>
    <property type="project" value="UniProtKB-UniRule"/>
</dbReference>
<dbReference type="HAMAP" id="MF_03130">
    <property type="entry name" value="mec17"/>
    <property type="match status" value="1"/>
</dbReference>
<dbReference type="InterPro" id="IPR007965">
    <property type="entry name" value="GNAT_ATAT"/>
</dbReference>
<reference evidence="9" key="1">
    <citation type="submission" date="2022-01" db="EMBL/GenBank/DDBJ databases">
        <authorList>
            <person name="King R."/>
        </authorList>
    </citation>
    <scope>NUCLEOTIDE SEQUENCE</scope>
</reference>
<evidence type="ECO:0000256" key="7">
    <source>
        <dbReference type="SAM" id="MobiDB-lite"/>
    </source>
</evidence>
<evidence type="ECO:0000256" key="1">
    <source>
        <dbReference type="ARBA" id="ARBA00022679"/>
    </source>
</evidence>
<dbReference type="GO" id="GO:0070507">
    <property type="term" value="P:regulation of microtubule cytoskeleton organization"/>
    <property type="evidence" value="ECO:0007669"/>
    <property type="project" value="UniProtKB-UniRule"/>
</dbReference>
<proteinExistence type="inferred from homology"/>
<evidence type="ECO:0000259" key="8">
    <source>
        <dbReference type="PROSITE" id="PS51730"/>
    </source>
</evidence>
<feature type="compositionally biased region" description="Polar residues" evidence="7">
    <location>
        <begin position="393"/>
        <end position="429"/>
    </location>
</feature>
<feature type="region of interest" description="Disordered" evidence="7">
    <location>
        <begin position="381"/>
        <end position="436"/>
    </location>
</feature>
<feature type="binding site" evidence="5">
    <location>
        <begin position="121"/>
        <end position="134"/>
    </location>
    <ligand>
        <name>acetyl-CoA</name>
        <dbReference type="ChEBI" id="CHEBI:57288"/>
    </ligand>
</feature>
<evidence type="ECO:0000256" key="2">
    <source>
        <dbReference type="ARBA" id="ARBA00023315"/>
    </source>
</evidence>
<accession>A0A9P0D1J2</accession>
<dbReference type="GO" id="GO:0048666">
    <property type="term" value="P:neuron development"/>
    <property type="evidence" value="ECO:0007669"/>
    <property type="project" value="UniProtKB-UniRule"/>
</dbReference>